<protein>
    <submittedName>
        <fullName evidence="1">Uncharacterized protein</fullName>
    </submittedName>
</protein>
<organism evidence="1">
    <name type="scientific">marine sediment metagenome</name>
    <dbReference type="NCBI Taxonomy" id="412755"/>
    <lineage>
        <taxon>unclassified sequences</taxon>
        <taxon>metagenomes</taxon>
        <taxon>ecological metagenomes</taxon>
    </lineage>
</organism>
<gene>
    <name evidence="1" type="ORF">S12H4_45097</name>
</gene>
<sequence length="106" mass="11963">APKFITVQITGIEQCPCALHDVPTGFYTLQQTIPDPCTWEYEDLDHEIKLSYASGLSRVWIRDVDDVSVFYFWCDVASDCAKNFDNQYGECSPPNQCGYDGNVVVV</sequence>
<comment type="caution">
    <text evidence="1">The sequence shown here is derived from an EMBL/GenBank/DDBJ whole genome shotgun (WGS) entry which is preliminary data.</text>
</comment>
<name>X1TML7_9ZZZZ</name>
<accession>X1TML7</accession>
<proteinExistence type="predicted"/>
<feature type="non-terminal residue" evidence="1">
    <location>
        <position position="1"/>
    </location>
</feature>
<dbReference type="AlphaFoldDB" id="X1TML7"/>
<dbReference type="EMBL" id="BARW01027849">
    <property type="protein sequence ID" value="GAJ06474.1"/>
    <property type="molecule type" value="Genomic_DNA"/>
</dbReference>
<evidence type="ECO:0000313" key="1">
    <source>
        <dbReference type="EMBL" id="GAJ06474.1"/>
    </source>
</evidence>
<reference evidence="1" key="1">
    <citation type="journal article" date="2014" name="Front. Microbiol.">
        <title>High frequency of phylogenetically diverse reductive dehalogenase-homologous genes in deep subseafloor sedimentary metagenomes.</title>
        <authorList>
            <person name="Kawai M."/>
            <person name="Futagami T."/>
            <person name="Toyoda A."/>
            <person name="Takaki Y."/>
            <person name="Nishi S."/>
            <person name="Hori S."/>
            <person name="Arai W."/>
            <person name="Tsubouchi T."/>
            <person name="Morono Y."/>
            <person name="Uchiyama I."/>
            <person name="Ito T."/>
            <person name="Fujiyama A."/>
            <person name="Inagaki F."/>
            <person name="Takami H."/>
        </authorList>
    </citation>
    <scope>NUCLEOTIDE SEQUENCE</scope>
    <source>
        <strain evidence="1">Expedition CK06-06</strain>
    </source>
</reference>